<keyword evidence="2" id="KW-1185">Reference proteome</keyword>
<evidence type="ECO:0000313" key="2">
    <source>
        <dbReference type="Proteomes" id="UP000298663"/>
    </source>
</evidence>
<proteinExistence type="predicted"/>
<gene>
    <name evidence="1" type="ORF">L596_027711</name>
</gene>
<sequence>MINEVSAESPCGPRLVEALDTQRCKISVVTLCKTRLKSRRDKFCFSNSIFAAFFAPTLHACEKFEKGCASVVP</sequence>
<comment type="caution">
    <text evidence="1">The sequence shown here is derived from an EMBL/GenBank/DDBJ whole genome shotgun (WGS) entry which is preliminary data.</text>
</comment>
<protein>
    <submittedName>
        <fullName evidence="1">Uncharacterized protein</fullName>
    </submittedName>
</protein>
<dbReference type="EMBL" id="AZBU02000011">
    <property type="protein sequence ID" value="TKR60468.1"/>
    <property type="molecule type" value="Genomic_DNA"/>
</dbReference>
<accession>A0A4U5LW88</accession>
<reference evidence="1 2" key="2">
    <citation type="journal article" date="2019" name="G3 (Bethesda)">
        <title>Hybrid Assembly of the Genome of the Entomopathogenic Nematode Steinernema carpocapsae Identifies the X-Chromosome.</title>
        <authorList>
            <person name="Serra L."/>
            <person name="Macchietto M."/>
            <person name="Macias-Munoz A."/>
            <person name="McGill C.J."/>
            <person name="Rodriguez I.M."/>
            <person name="Rodriguez B."/>
            <person name="Murad R."/>
            <person name="Mortazavi A."/>
        </authorList>
    </citation>
    <scope>NUCLEOTIDE SEQUENCE [LARGE SCALE GENOMIC DNA]</scope>
    <source>
        <strain evidence="1 2">ALL</strain>
    </source>
</reference>
<organism evidence="1 2">
    <name type="scientific">Steinernema carpocapsae</name>
    <name type="common">Entomopathogenic nematode</name>
    <dbReference type="NCBI Taxonomy" id="34508"/>
    <lineage>
        <taxon>Eukaryota</taxon>
        <taxon>Metazoa</taxon>
        <taxon>Ecdysozoa</taxon>
        <taxon>Nematoda</taxon>
        <taxon>Chromadorea</taxon>
        <taxon>Rhabditida</taxon>
        <taxon>Tylenchina</taxon>
        <taxon>Panagrolaimomorpha</taxon>
        <taxon>Strongyloidoidea</taxon>
        <taxon>Steinernematidae</taxon>
        <taxon>Steinernema</taxon>
    </lineage>
</organism>
<dbReference type="AlphaFoldDB" id="A0A4U5LW88"/>
<name>A0A4U5LW88_STECR</name>
<dbReference type="Proteomes" id="UP000298663">
    <property type="component" value="Unassembled WGS sequence"/>
</dbReference>
<reference evidence="1 2" key="1">
    <citation type="journal article" date="2015" name="Genome Biol.">
        <title>Comparative genomics of Steinernema reveals deeply conserved gene regulatory networks.</title>
        <authorList>
            <person name="Dillman A.R."/>
            <person name="Macchietto M."/>
            <person name="Porter C.F."/>
            <person name="Rogers A."/>
            <person name="Williams B."/>
            <person name="Antoshechkin I."/>
            <person name="Lee M.M."/>
            <person name="Goodwin Z."/>
            <person name="Lu X."/>
            <person name="Lewis E.E."/>
            <person name="Goodrich-Blair H."/>
            <person name="Stock S.P."/>
            <person name="Adams B.J."/>
            <person name="Sternberg P.W."/>
            <person name="Mortazavi A."/>
        </authorList>
    </citation>
    <scope>NUCLEOTIDE SEQUENCE [LARGE SCALE GENOMIC DNA]</scope>
    <source>
        <strain evidence="1 2">ALL</strain>
    </source>
</reference>
<evidence type="ECO:0000313" key="1">
    <source>
        <dbReference type="EMBL" id="TKR60468.1"/>
    </source>
</evidence>